<dbReference type="InterPro" id="IPR001608">
    <property type="entry name" value="Ala_racemase_N"/>
</dbReference>
<keyword evidence="2" id="KW-0663">Pyridoxal phosphate</keyword>
<dbReference type="EMBL" id="JBBMFF010000197">
    <property type="protein sequence ID" value="MEQ2510866.1"/>
    <property type="molecule type" value="Genomic_DNA"/>
</dbReference>
<dbReference type="Pfam" id="PF00842">
    <property type="entry name" value="Ala_racemase_C"/>
    <property type="match status" value="1"/>
</dbReference>
<dbReference type="Pfam" id="PF01168">
    <property type="entry name" value="Ala_racemase_N"/>
    <property type="match status" value="1"/>
</dbReference>
<proteinExistence type="predicted"/>
<protein>
    <submittedName>
        <fullName evidence="5">Alanine racemase</fullName>
        <ecNumber evidence="5">5.1.1.1</ecNumber>
    </submittedName>
</protein>
<dbReference type="InterPro" id="IPR020622">
    <property type="entry name" value="Ala_racemase_pyridoxalP-BS"/>
</dbReference>
<dbReference type="InterPro" id="IPR029066">
    <property type="entry name" value="PLP-binding_barrel"/>
</dbReference>
<reference evidence="5 6" key="1">
    <citation type="submission" date="2024-03" db="EMBL/GenBank/DDBJ databases">
        <title>Human intestinal bacterial collection.</title>
        <authorList>
            <person name="Pauvert C."/>
            <person name="Hitch T.C.A."/>
            <person name="Clavel T."/>
        </authorList>
    </citation>
    <scope>NUCLEOTIDE SEQUENCE [LARGE SCALE GENOMIC DNA]</scope>
    <source>
        <strain evidence="5 6">CLA-AA-H192</strain>
    </source>
</reference>
<dbReference type="NCBIfam" id="TIGR00492">
    <property type="entry name" value="alr"/>
    <property type="match status" value="1"/>
</dbReference>
<dbReference type="Proteomes" id="UP001491552">
    <property type="component" value="Unassembled WGS sequence"/>
</dbReference>
<evidence type="ECO:0000256" key="1">
    <source>
        <dbReference type="ARBA" id="ARBA00001933"/>
    </source>
</evidence>
<dbReference type="Gene3D" id="3.20.20.10">
    <property type="entry name" value="Alanine racemase"/>
    <property type="match status" value="1"/>
</dbReference>
<dbReference type="GO" id="GO:0008784">
    <property type="term" value="F:alanine racemase activity"/>
    <property type="evidence" value="ECO:0007669"/>
    <property type="project" value="UniProtKB-EC"/>
</dbReference>
<accession>A0ABV1G624</accession>
<dbReference type="InterPro" id="IPR011079">
    <property type="entry name" value="Ala_racemase_C"/>
</dbReference>
<dbReference type="SMART" id="SM01005">
    <property type="entry name" value="Ala_racemase_C"/>
    <property type="match status" value="1"/>
</dbReference>
<evidence type="ECO:0000256" key="3">
    <source>
        <dbReference type="ARBA" id="ARBA00023235"/>
    </source>
</evidence>
<dbReference type="SUPFAM" id="SSF50621">
    <property type="entry name" value="Alanine racemase C-terminal domain-like"/>
    <property type="match status" value="1"/>
</dbReference>
<dbReference type="PANTHER" id="PTHR30511">
    <property type="entry name" value="ALANINE RACEMASE"/>
    <property type="match status" value="1"/>
</dbReference>
<dbReference type="PANTHER" id="PTHR30511:SF0">
    <property type="entry name" value="ALANINE RACEMASE, CATABOLIC-RELATED"/>
    <property type="match status" value="1"/>
</dbReference>
<sequence>MKAYVVEKEALSHNIELLQKMANGVPVWAVLKGNGYGIGVLPLARHLAEAGIDHFCVTEVREAELLRENGFEDASILMLRSTGDPAELNRLMDLRVILTIGSWETACAINAIAAERADVVEAHLKIDTGMGRYGFLPEDMDHILGVYREQKNIAVSGVYTHFNCAFGSKKLTHQEFETFQKTVSAIREAGFETGTVHCCNSSAFLRFPEMHCDGVRLGSAILGRVPFHTKLRPVGYAEAHVEELRVLPKGHPTGYGAMWTAREDTPVAIVPIGWYNGFRERCDGGITRFRDCLSLILRGLRGIFFRALPLVEVNGHKCRVVGQIGMLHIAVDVRGIECKPGDRVIVPINPLHVKGMKIQYR</sequence>
<keyword evidence="6" id="KW-1185">Reference proteome</keyword>
<dbReference type="PROSITE" id="PS00395">
    <property type="entry name" value="ALANINE_RACEMASE"/>
    <property type="match status" value="1"/>
</dbReference>
<dbReference type="SUPFAM" id="SSF51419">
    <property type="entry name" value="PLP-binding barrel"/>
    <property type="match status" value="1"/>
</dbReference>
<dbReference type="RefSeq" id="WP_349135552.1">
    <property type="nucleotide sequence ID" value="NZ_JBBMFF010000197.1"/>
</dbReference>
<evidence type="ECO:0000313" key="5">
    <source>
        <dbReference type="EMBL" id="MEQ2510866.1"/>
    </source>
</evidence>
<feature type="domain" description="Alanine racemase C-terminal" evidence="4">
    <location>
        <begin position="234"/>
        <end position="356"/>
    </location>
</feature>
<organism evidence="5 6">
    <name type="scientific">Faecousia intestinalis</name>
    <dbReference type="NCBI Taxonomy" id="3133167"/>
    <lineage>
        <taxon>Bacteria</taxon>
        <taxon>Bacillati</taxon>
        <taxon>Bacillota</taxon>
        <taxon>Clostridia</taxon>
        <taxon>Eubacteriales</taxon>
        <taxon>Oscillospiraceae</taxon>
        <taxon>Faecousia</taxon>
    </lineage>
</organism>
<dbReference type="EC" id="5.1.1.1" evidence="5"/>
<evidence type="ECO:0000259" key="4">
    <source>
        <dbReference type="SMART" id="SM01005"/>
    </source>
</evidence>
<dbReference type="CDD" id="cd00430">
    <property type="entry name" value="PLPDE_III_AR"/>
    <property type="match status" value="1"/>
</dbReference>
<dbReference type="InterPro" id="IPR009006">
    <property type="entry name" value="Ala_racemase/Decarboxylase_C"/>
</dbReference>
<gene>
    <name evidence="5" type="primary">alr</name>
    <name evidence="5" type="ORF">WMO66_06350</name>
</gene>
<comment type="cofactor">
    <cofactor evidence="1">
        <name>pyridoxal 5'-phosphate</name>
        <dbReference type="ChEBI" id="CHEBI:597326"/>
    </cofactor>
</comment>
<dbReference type="InterPro" id="IPR000821">
    <property type="entry name" value="Ala_racemase"/>
</dbReference>
<dbReference type="PRINTS" id="PR00992">
    <property type="entry name" value="ALARACEMASE"/>
</dbReference>
<keyword evidence="3 5" id="KW-0413">Isomerase</keyword>
<comment type="caution">
    <text evidence="5">The sequence shown here is derived from an EMBL/GenBank/DDBJ whole genome shotgun (WGS) entry which is preliminary data.</text>
</comment>
<name>A0ABV1G624_9FIRM</name>
<dbReference type="Gene3D" id="2.40.37.10">
    <property type="entry name" value="Lyase, Ornithine Decarboxylase, Chain A, domain 1"/>
    <property type="match status" value="1"/>
</dbReference>
<evidence type="ECO:0000256" key="2">
    <source>
        <dbReference type="ARBA" id="ARBA00022898"/>
    </source>
</evidence>
<evidence type="ECO:0000313" key="6">
    <source>
        <dbReference type="Proteomes" id="UP001491552"/>
    </source>
</evidence>